<dbReference type="AlphaFoldDB" id="A0A933SDI0"/>
<comment type="caution">
    <text evidence="2">The sequence shown here is derived from an EMBL/GenBank/DDBJ whole genome shotgun (WGS) entry which is preliminary data.</text>
</comment>
<organism evidence="2 3">
    <name type="scientific">Eiseniibacteriota bacterium</name>
    <dbReference type="NCBI Taxonomy" id="2212470"/>
    <lineage>
        <taxon>Bacteria</taxon>
        <taxon>Candidatus Eiseniibacteriota</taxon>
    </lineage>
</organism>
<protein>
    <submittedName>
        <fullName evidence="2">DUF2087 domain-containing protein</fullName>
    </submittedName>
</protein>
<reference evidence="2" key="1">
    <citation type="submission" date="2020-07" db="EMBL/GenBank/DDBJ databases">
        <title>Huge and variable diversity of episymbiotic CPR bacteria and DPANN archaea in groundwater ecosystems.</title>
        <authorList>
            <person name="He C.Y."/>
            <person name="Keren R."/>
            <person name="Whittaker M."/>
            <person name="Farag I.F."/>
            <person name="Doudna J."/>
            <person name="Cate J.H.D."/>
            <person name="Banfield J.F."/>
        </authorList>
    </citation>
    <scope>NUCLEOTIDE SEQUENCE</scope>
    <source>
        <strain evidence="2">NC_groundwater_1813_Pr3_B-0.1um_71_17</strain>
    </source>
</reference>
<dbReference type="InterPro" id="IPR018656">
    <property type="entry name" value="DUF2087"/>
</dbReference>
<evidence type="ECO:0000313" key="2">
    <source>
        <dbReference type="EMBL" id="MBI5170567.1"/>
    </source>
</evidence>
<accession>A0A933SDI0</accession>
<dbReference type="Proteomes" id="UP000696931">
    <property type="component" value="Unassembled WGS sequence"/>
</dbReference>
<sequence length="187" mass="21478">MPRELIPFATPDLSTFARALARALAERGPESRPSHVEMLNLIARAAGHRNLQALRAAMRVPRAARTPDDDAVPLPLTEHARKALRQFDGAGRLVRWPSRFAVQRLALWVLWTKFEPRRTYTEKEVNAVLMTAHLFGDHATLRRELVNHKLLARKDDCSEYRKLPARPDPEARAVLTAWRRREREAVE</sequence>
<dbReference type="Pfam" id="PF09860">
    <property type="entry name" value="DUF2087"/>
    <property type="match status" value="1"/>
</dbReference>
<proteinExistence type="predicted"/>
<gene>
    <name evidence="2" type="ORF">HZA61_13850</name>
</gene>
<name>A0A933SDI0_UNCEI</name>
<evidence type="ECO:0000313" key="3">
    <source>
        <dbReference type="Proteomes" id="UP000696931"/>
    </source>
</evidence>
<evidence type="ECO:0000259" key="1">
    <source>
        <dbReference type="Pfam" id="PF09860"/>
    </source>
</evidence>
<dbReference type="EMBL" id="JACRIW010000097">
    <property type="protein sequence ID" value="MBI5170567.1"/>
    <property type="molecule type" value="Genomic_DNA"/>
</dbReference>
<feature type="domain" description="DUF2087" evidence="1">
    <location>
        <begin position="92"/>
        <end position="161"/>
    </location>
</feature>